<comment type="caution">
    <text evidence="1">The sequence shown here is derived from an EMBL/GenBank/DDBJ whole genome shotgun (WGS) entry which is preliminary data.</text>
</comment>
<keyword evidence="2" id="KW-1185">Reference proteome</keyword>
<organism evidence="1 2">
    <name type="scientific">Gossypium australe</name>
    <dbReference type="NCBI Taxonomy" id="47621"/>
    <lineage>
        <taxon>Eukaryota</taxon>
        <taxon>Viridiplantae</taxon>
        <taxon>Streptophyta</taxon>
        <taxon>Embryophyta</taxon>
        <taxon>Tracheophyta</taxon>
        <taxon>Spermatophyta</taxon>
        <taxon>Magnoliopsida</taxon>
        <taxon>eudicotyledons</taxon>
        <taxon>Gunneridae</taxon>
        <taxon>Pentapetalae</taxon>
        <taxon>rosids</taxon>
        <taxon>malvids</taxon>
        <taxon>Malvales</taxon>
        <taxon>Malvaceae</taxon>
        <taxon>Malvoideae</taxon>
        <taxon>Gossypium</taxon>
    </lineage>
</organism>
<protein>
    <submittedName>
        <fullName evidence="1">RVT_3 domain-containing protein</fullName>
    </submittedName>
</protein>
<dbReference type="InterPro" id="IPR012337">
    <property type="entry name" value="RNaseH-like_sf"/>
</dbReference>
<dbReference type="SUPFAM" id="SSF53098">
    <property type="entry name" value="Ribonuclease H-like"/>
    <property type="match status" value="1"/>
</dbReference>
<dbReference type="Proteomes" id="UP000325315">
    <property type="component" value="Unassembled WGS sequence"/>
</dbReference>
<evidence type="ECO:0000313" key="2">
    <source>
        <dbReference type="Proteomes" id="UP000325315"/>
    </source>
</evidence>
<gene>
    <name evidence="1" type="ORF">EPI10_001607</name>
</gene>
<dbReference type="OrthoDB" id="1740909at2759"/>
<dbReference type="InterPro" id="IPR036397">
    <property type="entry name" value="RNaseH_sf"/>
</dbReference>
<dbReference type="EMBL" id="SMMG02000007">
    <property type="protein sequence ID" value="KAA3466519.1"/>
    <property type="molecule type" value="Genomic_DNA"/>
</dbReference>
<proteinExistence type="predicted"/>
<dbReference type="AlphaFoldDB" id="A0A5B6VBK0"/>
<accession>A0A5B6VBK0</accession>
<sequence>MDNIRWWFYGVGVLLVDPDKNKWQYELFLGFQASNNTAKYEALISGLQLARQLKASKRVVPTNF</sequence>
<name>A0A5B6VBK0_9ROSI</name>
<evidence type="ECO:0000313" key="1">
    <source>
        <dbReference type="EMBL" id="KAA3466519.1"/>
    </source>
</evidence>
<dbReference type="PANTHER" id="PTHR48475">
    <property type="entry name" value="RIBONUCLEASE H"/>
    <property type="match status" value="1"/>
</dbReference>
<reference evidence="2" key="1">
    <citation type="journal article" date="2019" name="Plant Biotechnol. J.">
        <title>Genome sequencing of the Australian wild diploid species Gossypium australe highlights disease resistance and delayed gland morphogenesis.</title>
        <authorList>
            <person name="Cai Y."/>
            <person name="Cai X."/>
            <person name="Wang Q."/>
            <person name="Wang P."/>
            <person name="Zhang Y."/>
            <person name="Cai C."/>
            <person name="Xu Y."/>
            <person name="Wang K."/>
            <person name="Zhou Z."/>
            <person name="Wang C."/>
            <person name="Geng S."/>
            <person name="Li B."/>
            <person name="Dong Q."/>
            <person name="Hou Y."/>
            <person name="Wang H."/>
            <person name="Ai P."/>
            <person name="Liu Z."/>
            <person name="Yi F."/>
            <person name="Sun M."/>
            <person name="An G."/>
            <person name="Cheng J."/>
            <person name="Zhang Y."/>
            <person name="Shi Q."/>
            <person name="Xie Y."/>
            <person name="Shi X."/>
            <person name="Chang Y."/>
            <person name="Huang F."/>
            <person name="Chen Y."/>
            <person name="Hong S."/>
            <person name="Mi L."/>
            <person name="Sun Q."/>
            <person name="Zhang L."/>
            <person name="Zhou B."/>
            <person name="Peng R."/>
            <person name="Zhang X."/>
            <person name="Liu F."/>
        </authorList>
    </citation>
    <scope>NUCLEOTIDE SEQUENCE [LARGE SCALE GENOMIC DNA]</scope>
    <source>
        <strain evidence="2">cv. PA1801</strain>
    </source>
</reference>
<dbReference type="GO" id="GO:0003676">
    <property type="term" value="F:nucleic acid binding"/>
    <property type="evidence" value="ECO:0007669"/>
    <property type="project" value="InterPro"/>
</dbReference>
<dbReference type="Gene3D" id="3.30.420.10">
    <property type="entry name" value="Ribonuclease H-like superfamily/Ribonuclease H"/>
    <property type="match status" value="1"/>
</dbReference>
<dbReference type="PANTHER" id="PTHR48475:SF2">
    <property type="entry name" value="RIBONUCLEASE H"/>
    <property type="match status" value="1"/>
</dbReference>